<feature type="binding site" evidence="14">
    <location>
        <position position="309"/>
    </location>
    <ligand>
        <name>FAD</name>
        <dbReference type="ChEBI" id="CHEBI:57692"/>
    </ligand>
</feature>
<evidence type="ECO:0000256" key="14">
    <source>
        <dbReference type="PIRSR" id="PIRSR000350-3"/>
    </source>
</evidence>
<name>A0A2R3ZB57_9FLAO</name>
<dbReference type="InterPro" id="IPR012999">
    <property type="entry name" value="Pyr_OxRdtase_I_AS"/>
</dbReference>
<evidence type="ECO:0000256" key="15">
    <source>
        <dbReference type="PIRSR" id="PIRSR000350-4"/>
    </source>
</evidence>
<dbReference type="InterPro" id="IPR036188">
    <property type="entry name" value="FAD/NAD-bd_sf"/>
</dbReference>
<dbReference type="Gene3D" id="3.30.390.30">
    <property type="match status" value="1"/>
</dbReference>
<comment type="miscellaneous">
    <text evidence="16">The active site is a redox-active disulfide bond.</text>
</comment>
<evidence type="ECO:0000256" key="10">
    <source>
        <dbReference type="ARBA" id="ARBA00023157"/>
    </source>
</evidence>
<dbReference type="GO" id="GO:0005737">
    <property type="term" value="C:cytoplasm"/>
    <property type="evidence" value="ECO:0007669"/>
    <property type="project" value="UniProtKB-SubCell"/>
</dbReference>
<keyword evidence="11 16" id="KW-0676">Redox-active center</keyword>
<dbReference type="InterPro" id="IPR016156">
    <property type="entry name" value="FAD/NAD-linked_Rdtase_dimer_sf"/>
</dbReference>
<dbReference type="AlphaFoldDB" id="A0A2R3ZB57"/>
<keyword evidence="20" id="KW-1185">Reference proteome</keyword>
<evidence type="ECO:0000256" key="13">
    <source>
        <dbReference type="PIRSR" id="PIRSR000350-2"/>
    </source>
</evidence>
<dbReference type="Pfam" id="PF07992">
    <property type="entry name" value="Pyr_redox_2"/>
    <property type="match status" value="1"/>
</dbReference>
<evidence type="ECO:0000256" key="2">
    <source>
        <dbReference type="ARBA" id="ARBA00007532"/>
    </source>
</evidence>
<dbReference type="InterPro" id="IPR050151">
    <property type="entry name" value="Class-I_Pyr_Nuc-Dis_Oxidored"/>
</dbReference>
<dbReference type="PRINTS" id="PR00411">
    <property type="entry name" value="PNDRDTASEI"/>
</dbReference>
<dbReference type="FunFam" id="3.30.390.30:FF:000001">
    <property type="entry name" value="Dihydrolipoyl dehydrogenase"/>
    <property type="match status" value="1"/>
</dbReference>
<dbReference type="PRINTS" id="PR00368">
    <property type="entry name" value="FADPNR"/>
</dbReference>
<feature type="active site" description="Proton acceptor" evidence="13">
    <location>
        <position position="442"/>
    </location>
</feature>
<comment type="similarity">
    <text evidence="2 16">Belongs to the class-I pyridine nucleotide-disulfide oxidoreductase family.</text>
</comment>
<feature type="domain" description="Pyridine nucleotide-disulphide oxidoreductase dimerisation" evidence="17">
    <location>
        <begin position="344"/>
        <end position="452"/>
    </location>
</feature>
<accession>A0A2R3ZB57</accession>
<dbReference type="PROSITE" id="PS00076">
    <property type="entry name" value="PYRIDINE_REDOX_1"/>
    <property type="match status" value="1"/>
</dbReference>
<dbReference type="Gene3D" id="3.50.50.60">
    <property type="entry name" value="FAD/NAD(P)-binding domain"/>
    <property type="match status" value="2"/>
</dbReference>
<comment type="catalytic activity">
    <reaction evidence="12 16">
        <text>N(6)-[(R)-dihydrolipoyl]-L-lysyl-[protein] + NAD(+) = N(6)-[(R)-lipoyl]-L-lysyl-[protein] + NADH + H(+)</text>
        <dbReference type="Rhea" id="RHEA:15045"/>
        <dbReference type="Rhea" id="RHEA-COMP:10474"/>
        <dbReference type="Rhea" id="RHEA-COMP:10475"/>
        <dbReference type="ChEBI" id="CHEBI:15378"/>
        <dbReference type="ChEBI" id="CHEBI:57540"/>
        <dbReference type="ChEBI" id="CHEBI:57945"/>
        <dbReference type="ChEBI" id="CHEBI:83099"/>
        <dbReference type="ChEBI" id="CHEBI:83100"/>
        <dbReference type="EC" id="1.8.1.4"/>
    </reaction>
</comment>
<dbReference type="PANTHER" id="PTHR22912:SF217">
    <property type="entry name" value="DIHYDROLIPOYL DEHYDROGENASE"/>
    <property type="match status" value="1"/>
</dbReference>
<comment type="subcellular location">
    <subcellularLocation>
        <location evidence="1">Cytoplasm</location>
    </subcellularLocation>
</comment>
<keyword evidence="10" id="KW-1015">Disulfide bond</keyword>
<evidence type="ECO:0000256" key="3">
    <source>
        <dbReference type="ARBA" id="ARBA00012608"/>
    </source>
</evidence>
<keyword evidence="7 14" id="KW-0274">FAD</keyword>
<evidence type="ECO:0000256" key="12">
    <source>
        <dbReference type="ARBA" id="ARBA00049187"/>
    </source>
</evidence>
<keyword evidence="9 14" id="KW-0520">NAD</keyword>
<comment type="cofactor">
    <cofactor evidence="14 16">
        <name>FAD</name>
        <dbReference type="ChEBI" id="CHEBI:57692"/>
    </cofactor>
    <text evidence="14 16">Binds 1 FAD per subunit.</text>
</comment>
<dbReference type="InterPro" id="IPR023753">
    <property type="entry name" value="FAD/NAD-binding_dom"/>
</dbReference>
<evidence type="ECO:0000259" key="18">
    <source>
        <dbReference type="Pfam" id="PF07992"/>
    </source>
</evidence>
<feature type="binding site" evidence="14">
    <location>
        <position position="50"/>
    </location>
    <ligand>
        <name>FAD</name>
        <dbReference type="ChEBI" id="CHEBI:57692"/>
    </ligand>
</feature>
<feature type="binding site" evidence="14">
    <location>
        <position position="202"/>
    </location>
    <ligand>
        <name>NAD(+)</name>
        <dbReference type="ChEBI" id="CHEBI:57540"/>
    </ligand>
</feature>
<dbReference type="Proteomes" id="UP000241507">
    <property type="component" value="Chromosome"/>
</dbReference>
<evidence type="ECO:0000313" key="20">
    <source>
        <dbReference type="Proteomes" id="UP000241507"/>
    </source>
</evidence>
<dbReference type="PIRSF" id="PIRSF000350">
    <property type="entry name" value="Mercury_reductase_MerA"/>
    <property type="match status" value="1"/>
</dbReference>
<dbReference type="GO" id="GO:0006103">
    <property type="term" value="P:2-oxoglutarate metabolic process"/>
    <property type="evidence" value="ECO:0007669"/>
    <property type="project" value="TreeGrafter"/>
</dbReference>
<keyword evidence="5" id="KW-0963">Cytoplasm</keyword>
<evidence type="ECO:0000256" key="4">
    <source>
        <dbReference type="ARBA" id="ARBA00016961"/>
    </source>
</evidence>
<dbReference type="EC" id="1.8.1.4" evidence="3 16"/>
<dbReference type="InterPro" id="IPR006258">
    <property type="entry name" value="Lipoamide_DH"/>
</dbReference>
<feature type="binding site" evidence="14">
    <location>
        <begin position="179"/>
        <end position="186"/>
    </location>
    <ligand>
        <name>NAD(+)</name>
        <dbReference type="ChEBI" id="CHEBI:57540"/>
    </ligand>
</feature>
<feature type="domain" description="FAD/NAD(P)-binding" evidence="18">
    <location>
        <begin position="4"/>
        <end position="324"/>
    </location>
</feature>
<dbReference type="SUPFAM" id="SSF51905">
    <property type="entry name" value="FAD/NAD(P)-binding domain"/>
    <property type="match status" value="1"/>
</dbReference>
<evidence type="ECO:0000256" key="1">
    <source>
        <dbReference type="ARBA" id="ARBA00004496"/>
    </source>
</evidence>
<dbReference type="RefSeq" id="WP_107014282.1">
    <property type="nucleotide sequence ID" value="NZ_CP028136.1"/>
</dbReference>
<dbReference type="SUPFAM" id="SSF55424">
    <property type="entry name" value="FAD/NAD-linked reductases, dimerisation (C-terminal) domain"/>
    <property type="match status" value="1"/>
</dbReference>
<dbReference type="InterPro" id="IPR004099">
    <property type="entry name" value="Pyr_nucl-diS_OxRdtase_dimer"/>
</dbReference>
<dbReference type="KEGG" id="grs:C7S20_16430"/>
<keyword evidence="14" id="KW-0547">Nucleotide-binding</keyword>
<evidence type="ECO:0000313" key="19">
    <source>
        <dbReference type="EMBL" id="AVR47515.1"/>
    </source>
</evidence>
<reference evidence="20" key="1">
    <citation type="submission" date="2018-03" db="EMBL/GenBank/DDBJ databases">
        <title>Gramella fulva sp. nov., isolated from a dry surface of tidal flat.</title>
        <authorList>
            <person name="Hwang S.H."/>
            <person name="Hwang W.M."/>
            <person name="Kang K."/>
            <person name="Ahn T.-Y."/>
        </authorList>
    </citation>
    <scope>NUCLEOTIDE SEQUENCE [LARGE SCALE GENOMIC DNA]</scope>
    <source>
        <strain evidence="20">SH35</strain>
    </source>
</reference>
<organism evidence="19 20">
    <name type="scientific">Christiangramia fulva</name>
    <dbReference type="NCBI Taxonomy" id="2126553"/>
    <lineage>
        <taxon>Bacteria</taxon>
        <taxon>Pseudomonadati</taxon>
        <taxon>Bacteroidota</taxon>
        <taxon>Flavobacteriia</taxon>
        <taxon>Flavobacteriales</taxon>
        <taxon>Flavobacteriaceae</taxon>
        <taxon>Christiangramia</taxon>
    </lineage>
</organism>
<dbReference type="GO" id="GO:0004148">
    <property type="term" value="F:dihydrolipoyl dehydrogenase (NADH) activity"/>
    <property type="evidence" value="ECO:0007669"/>
    <property type="project" value="UniProtKB-EC"/>
</dbReference>
<dbReference type="OrthoDB" id="9800167at2"/>
<dbReference type="PANTHER" id="PTHR22912">
    <property type="entry name" value="DISULFIDE OXIDOREDUCTASE"/>
    <property type="match status" value="1"/>
</dbReference>
<sequence length="463" mass="50102">MSKYDVIVLGSGPGGYVTAIRSSQLGFKTAIIEKENLGGVCLNWGCIPTKALLKSAEVFDYLKHAEDYGLKLEKADKDFSAVIKRSRNVADGMSKGVQFLMKKNKIDVIYGFGKLKTGKKIEVTDKDNKKTTYEADNIIVATGARSRELPNLKQDGKTVIGYREAMSMEKQPKKMIVVGSGAIGVEFAHFYNSMGTDVTIVEFLPNLVPLEDEDVSKQFERSVKKAGIKVMTNSSVESVEKSGDKVKAKVKTKKGEETLEADVVLSAVGIKTNIENIGLEELGIKTEKDKIVVNDFYQTNVKGIYAIGDVVHGPALAHVASAEGIICVEKIKGMNVQPLDYGNIPACTYATPEIASVGMTEKQAKEAGYDIKVGKFPFSASGKAKAAGKSDGFVKVIFDAKYGEWLGCHMIGAGVTDMIAEAVLGRKLETTGHEVLKTVHPHPTMSEAVMEAVADAYDEVIHL</sequence>
<evidence type="ECO:0000256" key="5">
    <source>
        <dbReference type="ARBA" id="ARBA00022490"/>
    </source>
</evidence>
<evidence type="ECO:0000259" key="17">
    <source>
        <dbReference type="Pfam" id="PF02852"/>
    </source>
</evidence>
<gene>
    <name evidence="19" type="primary">lpdA</name>
    <name evidence="19" type="ORF">C7S20_16430</name>
</gene>
<protein>
    <recommendedName>
        <fullName evidence="4 16">Dihydrolipoyl dehydrogenase</fullName>
        <ecNumber evidence="3 16">1.8.1.4</ecNumber>
    </recommendedName>
</protein>
<evidence type="ECO:0000256" key="6">
    <source>
        <dbReference type="ARBA" id="ARBA00022630"/>
    </source>
</evidence>
<feature type="binding site" evidence="14">
    <location>
        <position position="113"/>
    </location>
    <ligand>
        <name>FAD</name>
        <dbReference type="ChEBI" id="CHEBI:57692"/>
    </ligand>
</feature>
<evidence type="ECO:0000256" key="11">
    <source>
        <dbReference type="ARBA" id="ARBA00023284"/>
    </source>
</evidence>
<evidence type="ECO:0000256" key="16">
    <source>
        <dbReference type="RuleBase" id="RU003692"/>
    </source>
</evidence>
<evidence type="ECO:0000256" key="9">
    <source>
        <dbReference type="ARBA" id="ARBA00023027"/>
    </source>
</evidence>
<dbReference type="EMBL" id="CP028136">
    <property type="protein sequence ID" value="AVR47515.1"/>
    <property type="molecule type" value="Genomic_DNA"/>
</dbReference>
<evidence type="ECO:0000256" key="7">
    <source>
        <dbReference type="ARBA" id="ARBA00022827"/>
    </source>
</evidence>
<keyword evidence="8 16" id="KW-0560">Oxidoreductase</keyword>
<proteinExistence type="inferred from homology"/>
<dbReference type="InterPro" id="IPR001100">
    <property type="entry name" value="Pyr_nuc-diS_OxRdtase"/>
</dbReference>
<dbReference type="GO" id="GO:0050660">
    <property type="term" value="F:flavin adenine dinucleotide binding"/>
    <property type="evidence" value="ECO:0007669"/>
    <property type="project" value="InterPro"/>
</dbReference>
<evidence type="ECO:0000256" key="8">
    <source>
        <dbReference type="ARBA" id="ARBA00023002"/>
    </source>
</evidence>
<dbReference type="Pfam" id="PF02852">
    <property type="entry name" value="Pyr_redox_dim"/>
    <property type="match status" value="1"/>
</dbReference>
<feature type="disulfide bond" description="Redox-active" evidence="15">
    <location>
        <begin position="41"/>
        <end position="46"/>
    </location>
</feature>
<dbReference type="NCBIfam" id="TIGR01350">
    <property type="entry name" value="lipoamide_DH"/>
    <property type="match status" value="1"/>
</dbReference>
<feature type="binding site" evidence="14">
    <location>
        <position position="269"/>
    </location>
    <ligand>
        <name>NAD(+)</name>
        <dbReference type="ChEBI" id="CHEBI:57540"/>
    </ligand>
</feature>
<keyword evidence="6 16" id="KW-0285">Flavoprotein</keyword>